<proteinExistence type="predicted"/>
<dbReference type="InterPro" id="IPR045865">
    <property type="entry name" value="ACT-like_dom_sf"/>
</dbReference>
<gene>
    <name evidence="11" type="ORF">M4L89_11495</name>
</gene>
<accession>A0A9X4L679</accession>
<protein>
    <recommendedName>
        <fullName evidence="3">Prephenate dehydratase</fullName>
        <ecNumber evidence="2">4.2.1.51</ecNumber>
    </recommendedName>
</protein>
<reference evidence="11" key="1">
    <citation type="submission" date="2022-05" db="EMBL/GenBank/DDBJ databases">
        <title>Comparative genomics of Staphylococcus equorum isolates.</title>
        <authorList>
            <person name="Luelf R.H."/>
        </authorList>
    </citation>
    <scope>NUCLEOTIDE SEQUENCE</scope>
    <source>
        <strain evidence="11">TMW 2.2497</strain>
    </source>
</reference>
<dbReference type="GO" id="GO:0004664">
    <property type="term" value="F:prephenate dehydratase activity"/>
    <property type="evidence" value="ECO:0007669"/>
    <property type="project" value="UniProtKB-EC"/>
</dbReference>
<keyword evidence="5" id="KW-0057">Aromatic amino acid biosynthesis</keyword>
<keyword evidence="4" id="KW-0028">Amino-acid biosynthesis</keyword>
<dbReference type="PANTHER" id="PTHR21022">
    <property type="entry name" value="PREPHENATE DEHYDRATASE P PROTEIN"/>
    <property type="match status" value="1"/>
</dbReference>
<dbReference type="GO" id="GO:0005737">
    <property type="term" value="C:cytoplasm"/>
    <property type="evidence" value="ECO:0007669"/>
    <property type="project" value="TreeGrafter"/>
</dbReference>
<evidence type="ECO:0000259" key="9">
    <source>
        <dbReference type="PROSITE" id="PS51171"/>
    </source>
</evidence>
<evidence type="ECO:0000256" key="3">
    <source>
        <dbReference type="ARBA" id="ARBA00021872"/>
    </source>
</evidence>
<evidence type="ECO:0000256" key="7">
    <source>
        <dbReference type="ARBA" id="ARBA00023239"/>
    </source>
</evidence>
<dbReference type="InterPro" id="IPR001086">
    <property type="entry name" value="Preph_deHydtase"/>
</dbReference>
<comment type="catalytic activity">
    <reaction evidence="8">
        <text>prephenate + H(+) = 3-phenylpyruvate + CO2 + H2O</text>
        <dbReference type="Rhea" id="RHEA:21648"/>
        <dbReference type="ChEBI" id="CHEBI:15377"/>
        <dbReference type="ChEBI" id="CHEBI:15378"/>
        <dbReference type="ChEBI" id="CHEBI:16526"/>
        <dbReference type="ChEBI" id="CHEBI:18005"/>
        <dbReference type="ChEBI" id="CHEBI:29934"/>
        <dbReference type="EC" id="4.2.1.51"/>
    </reaction>
</comment>
<dbReference type="PROSITE" id="PS51171">
    <property type="entry name" value="PREPHENATE_DEHYDR_3"/>
    <property type="match status" value="1"/>
</dbReference>
<evidence type="ECO:0000256" key="6">
    <source>
        <dbReference type="ARBA" id="ARBA00023222"/>
    </source>
</evidence>
<feature type="domain" description="Prephenate dehydratase" evidence="9">
    <location>
        <begin position="2"/>
        <end position="175"/>
    </location>
</feature>
<dbReference type="InterPro" id="IPR002912">
    <property type="entry name" value="ACT_dom"/>
</dbReference>
<sequence>MKLYYLGPKGTFSYLAAKQYKSESEMDFEAKSNLYEVVQAVSNDDNSIAVVPIENSIEGTINIVADALTQQNIFAQGELHLDIQFALYGSQSATVNDISKVYSIAPAISQTSQYIQKQGFTYDYVDSTIKSLEKITNHVGAIAPLGSGEAYGYSPIEENIQDFPHNVTRFLVVSNQPSSIEDVEDASDTLLLITPQFDKPGLLASILNTFVLFNINLSWIESRPLKTQLGMYHFFVQADTPINEDLAKVIKILNTLDFQVSIIGSFNKLS</sequence>
<keyword evidence="12" id="KW-1185">Reference proteome</keyword>
<evidence type="ECO:0000256" key="8">
    <source>
        <dbReference type="ARBA" id="ARBA00047848"/>
    </source>
</evidence>
<dbReference type="CDD" id="cd04905">
    <property type="entry name" value="ACT_CM-PDT"/>
    <property type="match status" value="1"/>
</dbReference>
<dbReference type="EC" id="4.2.1.51" evidence="2"/>
<keyword evidence="7" id="KW-0456">Lyase</keyword>
<evidence type="ECO:0000313" key="12">
    <source>
        <dbReference type="Proteomes" id="UP001152422"/>
    </source>
</evidence>
<dbReference type="AlphaFoldDB" id="A0A9X4L679"/>
<evidence type="ECO:0000259" key="10">
    <source>
        <dbReference type="PROSITE" id="PS51671"/>
    </source>
</evidence>
<evidence type="ECO:0000313" key="11">
    <source>
        <dbReference type="EMBL" id="MDG0846848.1"/>
    </source>
</evidence>
<evidence type="ECO:0000256" key="5">
    <source>
        <dbReference type="ARBA" id="ARBA00023141"/>
    </source>
</evidence>
<dbReference type="SUPFAM" id="SSF53850">
    <property type="entry name" value="Periplasmic binding protein-like II"/>
    <property type="match status" value="1"/>
</dbReference>
<keyword evidence="6" id="KW-0584">Phenylalanine biosynthesis</keyword>
<dbReference type="PROSITE" id="PS51671">
    <property type="entry name" value="ACT"/>
    <property type="match status" value="1"/>
</dbReference>
<evidence type="ECO:0000256" key="2">
    <source>
        <dbReference type="ARBA" id="ARBA00013147"/>
    </source>
</evidence>
<name>A0A9X4L679_9STAP</name>
<dbReference type="PANTHER" id="PTHR21022:SF19">
    <property type="entry name" value="PREPHENATE DEHYDRATASE-RELATED"/>
    <property type="match status" value="1"/>
</dbReference>
<dbReference type="Pfam" id="PF00800">
    <property type="entry name" value="PDT"/>
    <property type="match status" value="1"/>
</dbReference>
<dbReference type="Gene3D" id="3.40.190.10">
    <property type="entry name" value="Periplasmic binding protein-like II"/>
    <property type="match status" value="2"/>
</dbReference>
<evidence type="ECO:0000256" key="4">
    <source>
        <dbReference type="ARBA" id="ARBA00022605"/>
    </source>
</evidence>
<dbReference type="Gene3D" id="3.30.70.260">
    <property type="match status" value="1"/>
</dbReference>
<feature type="domain" description="ACT" evidence="10">
    <location>
        <begin position="191"/>
        <end position="265"/>
    </location>
</feature>
<comment type="caution">
    <text evidence="11">The sequence shown here is derived from an EMBL/GenBank/DDBJ whole genome shotgun (WGS) entry which is preliminary data.</text>
</comment>
<dbReference type="RefSeq" id="WP_277583470.1">
    <property type="nucleotide sequence ID" value="NZ_JAMBPY010000006.1"/>
</dbReference>
<dbReference type="GO" id="GO:0009094">
    <property type="term" value="P:L-phenylalanine biosynthetic process"/>
    <property type="evidence" value="ECO:0007669"/>
    <property type="project" value="UniProtKB-KW"/>
</dbReference>
<comment type="pathway">
    <text evidence="1">Amino-acid biosynthesis; L-phenylalanine biosynthesis; phenylpyruvate from prephenate: step 1/1.</text>
</comment>
<dbReference type="SUPFAM" id="SSF55021">
    <property type="entry name" value="ACT-like"/>
    <property type="match status" value="1"/>
</dbReference>
<evidence type="ECO:0000256" key="1">
    <source>
        <dbReference type="ARBA" id="ARBA00004741"/>
    </source>
</evidence>
<dbReference type="Proteomes" id="UP001152422">
    <property type="component" value="Unassembled WGS sequence"/>
</dbReference>
<organism evidence="11 12">
    <name type="scientific">Staphylococcus equorum</name>
    <dbReference type="NCBI Taxonomy" id="246432"/>
    <lineage>
        <taxon>Bacteria</taxon>
        <taxon>Bacillati</taxon>
        <taxon>Bacillota</taxon>
        <taxon>Bacilli</taxon>
        <taxon>Bacillales</taxon>
        <taxon>Staphylococcaceae</taxon>
        <taxon>Staphylococcus</taxon>
    </lineage>
</organism>
<dbReference type="EMBL" id="JAMBQA010000006">
    <property type="protein sequence ID" value="MDG0846848.1"/>
    <property type="molecule type" value="Genomic_DNA"/>
</dbReference>